<dbReference type="HOGENOM" id="CLU_1219320_0_0_6"/>
<gene>
    <name evidence="2" type="ORF">Z042_05845</name>
</gene>
<reference evidence="2 3" key="2">
    <citation type="submission" date="2015-03" db="EMBL/GenBank/DDBJ databases">
        <authorList>
            <person name="Chan K.-G."/>
        </authorList>
    </citation>
    <scope>NUCLEOTIDE SEQUENCE [LARGE SCALE GENOMIC DNA]</scope>
    <source>
        <strain evidence="2 3">RB-25</strain>
    </source>
</reference>
<dbReference type="EMBL" id="CP007044">
    <property type="protein sequence ID" value="AHG19187.1"/>
    <property type="molecule type" value="Genomic_DNA"/>
</dbReference>
<dbReference type="InterPro" id="IPR033450">
    <property type="entry name" value="NlpE_C"/>
</dbReference>
<sequence>MKKIAIALFLAAGGISLLGCNNQYQPKEQPLQPMQQSYQGVLPCADCDGLETALFLDKDGSFILQETYRGAKEGDRTFASYGQWARTADKLVLTENSGEKRYFRPVGKNLQMLDQSGAPIISKLNYTLSPIAQSLPETPMLLRGFYTYFADAAIFKDCVTGKTFPVANNIELEQGYIKARSAPGEPVFLMLNGHFSVQPSMEEGQMEKALIPEAGGKIIFDNNKNCSSH</sequence>
<dbReference type="RefSeq" id="WP_024910175.1">
    <property type="nucleotide sequence ID" value="NZ_CP007044.2"/>
</dbReference>
<name>W0LA84_9GAMM</name>
<dbReference type="InterPro" id="IPR007298">
    <property type="entry name" value="Cu-R_lipoprotein_NlpE"/>
</dbReference>
<dbReference type="Gene3D" id="2.40.128.300">
    <property type="match status" value="1"/>
</dbReference>
<organism evidence="2 3">
    <name type="scientific">Chania multitudinisentens RB-25</name>
    <dbReference type="NCBI Taxonomy" id="1441930"/>
    <lineage>
        <taxon>Bacteria</taxon>
        <taxon>Pseudomonadati</taxon>
        <taxon>Pseudomonadota</taxon>
        <taxon>Gammaproteobacteria</taxon>
        <taxon>Enterobacterales</taxon>
        <taxon>Yersiniaceae</taxon>
        <taxon>Chania</taxon>
    </lineage>
</organism>
<dbReference type="PATRIC" id="fig|1441930.4.peg.1163"/>
<dbReference type="InterPro" id="IPR038139">
    <property type="entry name" value="NlpE_C_sf"/>
</dbReference>
<dbReference type="InterPro" id="IPR043176">
    <property type="entry name" value="NlpE_N_sf"/>
</dbReference>
<dbReference type="OrthoDB" id="5348860at2"/>
<dbReference type="Gene3D" id="2.40.50.540">
    <property type="match status" value="1"/>
</dbReference>
<accession>W0LA84</accession>
<keyword evidence="3" id="KW-1185">Reference proteome</keyword>
<dbReference type="Pfam" id="PF17185">
    <property type="entry name" value="NlpE_C"/>
    <property type="match status" value="1"/>
</dbReference>
<evidence type="ECO:0000259" key="1">
    <source>
        <dbReference type="Pfam" id="PF17185"/>
    </source>
</evidence>
<dbReference type="STRING" id="1441930.Z042_05845"/>
<reference evidence="2 3" key="1">
    <citation type="submission" date="2014-01" db="EMBL/GenBank/DDBJ databases">
        <title>Isolation of Serratia multitudinisentens RB-25 from Ex-Landfill site.</title>
        <authorList>
            <person name="Robson E.H.J."/>
        </authorList>
    </citation>
    <scope>NUCLEOTIDE SEQUENCE [LARGE SCALE GENOMIC DNA]</scope>
    <source>
        <strain evidence="2 3">RB-25</strain>
    </source>
</reference>
<feature type="domain" description="NlpE C-terminal OB" evidence="1">
    <location>
        <begin position="137"/>
        <end position="227"/>
    </location>
</feature>
<dbReference type="KEGG" id="sfo:Z042_05845"/>
<dbReference type="Pfam" id="PF04170">
    <property type="entry name" value="NlpE"/>
    <property type="match status" value="1"/>
</dbReference>
<dbReference type="eggNOG" id="COG3015">
    <property type="taxonomic scope" value="Bacteria"/>
</dbReference>
<dbReference type="AlphaFoldDB" id="W0LA84"/>
<evidence type="ECO:0000313" key="2">
    <source>
        <dbReference type="EMBL" id="AHG19187.1"/>
    </source>
</evidence>
<protein>
    <submittedName>
        <fullName evidence="2">Copper homeostasis protein</fullName>
    </submittedName>
</protein>
<dbReference type="PROSITE" id="PS51257">
    <property type="entry name" value="PROKAR_LIPOPROTEIN"/>
    <property type="match status" value="1"/>
</dbReference>
<proteinExistence type="predicted"/>
<evidence type="ECO:0000313" key="3">
    <source>
        <dbReference type="Proteomes" id="UP000019030"/>
    </source>
</evidence>
<dbReference type="NCBIfam" id="NF007814">
    <property type="entry name" value="PRK10523.1"/>
    <property type="match status" value="1"/>
</dbReference>
<dbReference type="Proteomes" id="UP000019030">
    <property type="component" value="Chromosome"/>
</dbReference>